<keyword evidence="12" id="KW-1185">Reference proteome</keyword>
<feature type="region of interest" description="Disordered" evidence="9">
    <location>
        <begin position="84"/>
        <end position="105"/>
    </location>
</feature>
<keyword evidence="3 8" id="KW-0812">Transmembrane</keyword>
<keyword evidence="5 8" id="KW-0472">Membrane</keyword>
<gene>
    <name evidence="11" type="primary">PFA3</name>
    <name evidence="11" type="ORF">AK812_SmicGene19872</name>
</gene>
<protein>
    <recommendedName>
        <fullName evidence="8">Palmitoyltransferase</fullName>
        <ecNumber evidence="8">2.3.1.225</ecNumber>
    </recommendedName>
</protein>
<comment type="catalytic activity">
    <reaction evidence="8">
        <text>L-cysteinyl-[protein] + hexadecanoyl-CoA = S-hexadecanoyl-L-cysteinyl-[protein] + CoA</text>
        <dbReference type="Rhea" id="RHEA:36683"/>
        <dbReference type="Rhea" id="RHEA-COMP:10131"/>
        <dbReference type="Rhea" id="RHEA-COMP:11032"/>
        <dbReference type="ChEBI" id="CHEBI:29950"/>
        <dbReference type="ChEBI" id="CHEBI:57287"/>
        <dbReference type="ChEBI" id="CHEBI:57379"/>
        <dbReference type="ChEBI" id="CHEBI:74151"/>
        <dbReference type="EC" id="2.3.1.225"/>
    </reaction>
</comment>
<organism evidence="11 12">
    <name type="scientific">Symbiodinium microadriaticum</name>
    <name type="common">Dinoflagellate</name>
    <name type="synonym">Zooxanthella microadriatica</name>
    <dbReference type="NCBI Taxonomy" id="2951"/>
    <lineage>
        <taxon>Eukaryota</taxon>
        <taxon>Sar</taxon>
        <taxon>Alveolata</taxon>
        <taxon>Dinophyceae</taxon>
        <taxon>Suessiales</taxon>
        <taxon>Symbiodiniaceae</taxon>
        <taxon>Symbiodinium</taxon>
    </lineage>
</organism>
<dbReference type="PROSITE" id="PS50216">
    <property type="entry name" value="DHHC"/>
    <property type="match status" value="1"/>
</dbReference>
<comment type="caution">
    <text evidence="8">Lacks conserved residue(s) required for the propagation of feature annotation.</text>
</comment>
<accession>A0A1Q9DRI2</accession>
<dbReference type="AlphaFoldDB" id="A0A1Q9DRI2"/>
<keyword evidence="6 8" id="KW-0012">Acyltransferase</keyword>
<dbReference type="PANTHER" id="PTHR22883">
    <property type="entry name" value="ZINC FINGER DHHC DOMAIN CONTAINING PROTEIN"/>
    <property type="match status" value="1"/>
</dbReference>
<reference evidence="11 12" key="1">
    <citation type="submission" date="2016-02" db="EMBL/GenBank/DDBJ databases">
        <title>Genome analysis of coral dinoflagellate symbionts highlights evolutionary adaptations to a symbiotic lifestyle.</title>
        <authorList>
            <person name="Aranda M."/>
            <person name="Li Y."/>
            <person name="Liew Y.J."/>
            <person name="Baumgarten S."/>
            <person name="Simakov O."/>
            <person name="Wilson M."/>
            <person name="Piel J."/>
            <person name="Ashoor H."/>
            <person name="Bougouffa S."/>
            <person name="Bajic V.B."/>
            <person name="Ryu T."/>
            <person name="Ravasi T."/>
            <person name="Bayer T."/>
            <person name="Micklem G."/>
            <person name="Kim H."/>
            <person name="Bhak J."/>
            <person name="Lajeunesse T.C."/>
            <person name="Voolstra C.R."/>
        </authorList>
    </citation>
    <scope>NUCLEOTIDE SEQUENCE [LARGE SCALE GENOMIC DNA]</scope>
    <source>
        <strain evidence="11 12">CCMP2467</strain>
    </source>
</reference>
<comment type="similarity">
    <text evidence="7">Belongs to the DHHC palmitoyltransferase family. PFA5 subfamily.</text>
</comment>
<dbReference type="GO" id="GO:0005783">
    <property type="term" value="C:endoplasmic reticulum"/>
    <property type="evidence" value="ECO:0007669"/>
    <property type="project" value="TreeGrafter"/>
</dbReference>
<evidence type="ECO:0000259" key="10">
    <source>
        <dbReference type="Pfam" id="PF01529"/>
    </source>
</evidence>
<feature type="transmembrane region" description="Helical" evidence="8">
    <location>
        <begin position="536"/>
        <end position="556"/>
    </location>
</feature>
<keyword evidence="2 8" id="KW-0808">Transferase</keyword>
<dbReference type="GO" id="GO:0006612">
    <property type="term" value="P:protein targeting to membrane"/>
    <property type="evidence" value="ECO:0007669"/>
    <property type="project" value="TreeGrafter"/>
</dbReference>
<dbReference type="Pfam" id="PF01529">
    <property type="entry name" value="DHHC"/>
    <property type="match status" value="1"/>
</dbReference>
<dbReference type="InterPro" id="IPR039859">
    <property type="entry name" value="PFA4/ZDH16/20/ERF2-like"/>
</dbReference>
<dbReference type="GO" id="GO:0016020">
    <property type="term" value="C:membrane"/>
    <property type="evidence" value="ECO:0007669"/>
    <property type="project" value="UniProtKB-SubCell"/>
</dbReference>
<evidence type="ECO:0000256" key="9">
    <source>
        <dbReference type="SAM" id="MobiDB-lite"/>
    </source>
</evidence>
<evidence type="ECO:0000256" key="4">
    <source>
        <dbReference type="ARBA" id="ARBA00022989"/>
    </source>
</evidence>
<dbReference type="InterPro" id="IPR001594">
    <property type="entry name" value="Palmitoyltrfase_DHHC"/>
</dbReference>
<evidence type="ECO:0000256" key="6">
    <source>
        <dbReference type="ARBA" id="ARBA00023315"/>
    </source>
</evidence>
<name>A0A1Q9DRI2_SYMMI</name>
<evidence type="ECO:0000256" key="8">
    <source>
        <dbReference type="RuleBase" id="RU079119"/>
    </source>
</evidence>
<evidence type="ECO:0000256" key="7">
    <source>
        <dbReference type="ARBA" id="ARBA00038298"/>
    </source>
</evidence>
<dbReference type="EC" id="2.3.1.225" evidence="8"/>
<sequence>MFRSDCDLARERFGDPAAAVAGTQSKEDLVQLAERWLDAHPWARKAADQRRKEARAQMAVPTTTASDCKLGRFSAMLAGKVPDFAPDGRQSVRPPSMHEGMKEPEKVALPRSQAKRPAPVVKESVRAKLLAIVVAPHITTLSEVEQLNQCLESIVAQSVLPTALWVCWHAESFTVKLAVSHALDELMPRCCRKGTPLTQLQLDEAAGQWRNVEAVLKVRQRMGGDVCDMWVVLTQPNELWHPRRCEQICQEAARAPAETSSLLLTEGFKREHDVVSIAQVEEHFASGSLGHLSENDVRTTCSSIVVRVPSLAKFLASISSDVLRHEFCDLAFCSYAWNDPCGQVTKLDLPWSVCLCCHDLAARLAEFALGSVVDGDGYDASLEERKSALIKRRSAGDWAYAISAADFVRFIACCRLGAEALYLIGMFYPGEDRMLAVLKLDLWRRVAQKWQLCQNGCNWIEEQTVHFLQDAEASLGRFAEEPSQERLSQLLRTSKPSDSRTGMENGCCIVSNIVSSIVDHHCPWINNCVGFYNRKFFIQLLSYVYLSLIIVVLFTIPEIYTRSMELTRSPNRYGESTYFCLETVFLTLARSSFVQSEDSAFMC</sequence>
<evidence type="ECO:0000256" key="5">
    <source>
        <dbReference type="ARBA" id="ARBA00023136"/>
    </source>
</evidence>
<evidence type="ECO:0000256" key="1">
    <source>
        <dbReference type="ARBA" id="ARBA00004141"/>
    </source>
</evidence>
<dbReference type="Proteomes" id="UP000186817">
    <property type="component" value="Unassembled WGS sequence"/>
</dbReference>
<proteinExistence type="inferred from homology"/>
<evidence type="ECO:0000313" key="12">
    <source>
        <dbReference type="Proteomes" id="UP000186817"/>
    </source>
</evidence>
<dbReference type="GO" id="GO:0019706">
    <property type="term" value="F:protein-cysteine S-palmitoyltransferase activity"/>
    <property type="evidence" value="ECO:0007669"/>
    <property type="project" value="UniProtKB-EC"/>
</dbReference>
<dbReference type="EMBL" id="LSRX01000422">
    <property type="protein sequence ID" value="OLP97776.1"/>
    <property type="molecule type" value="Genomic_DNA"/>
</dbReference>
<dbReference type="OMA" id="HASELWH"/>
<evidence type="ECO:0000313" key="11">
    <source>
        <dbReference type="EMBL" id="OLP97776.1"/>
    </source>
</evidence>
<keyword evidence="4 8" id="KW-1133">Transmembrane helix</keyword>
<dbReference type="GO" id="GO:0005794">
    <property type="term" value="C:Golgi apparatus"/>
    <property type="evidence" value="ECO:0007669"/>
    <property type="project" value="TreeGrafter"/>
</dbReference>
<feature type="domain" description="Palmitoyltransferase DHHC" evidence="10">
    <location>
        <begin position="517"/>
        <end position="573"/>
    </location>
</feature>
<evidence type="ECO:0000256" key="3">
    <source>
        <dbReference type="ARBA" id="ARBA00022692"/>
    </source>
</evidence>
<dbReference type="PANTHER" id="PTHR22883:SF23">
    <property type="entry name" value="PALMITOYLTRANSFERASE ZDHHC6"/>
    <property type="match status" value="1"/>
</dbReference>
<comment type="caution">
    <text evidence="11">The sequence shown here is derived from an EMBL/GenBank/DDBJ whole genome shotgun (WGS) entry which is preliminary data.</text>
</comment>
<comment type="domain">
    <text evidence="8">The DHHC domain is required for palmitoyltransferase activity.</text>
</comment>
<evidence type="ECO:0000256" key="2">
    <source>
        <dbReference type="ARBA" id="ARBA00022679"/>
    </source>
</evidence>
<dbReference type="OrthoDB" id="420189at2759"/>
<comment type="subcellular location">
    <subcellularLocation>
        <location evidence="1">Membrane</location>
        <topology evidence="1">Multi-pass membrane protein</topology>
    </subcellularLocation>
</comment>